<feature type="disulfide bond" evidence="7">
    <location>
        <begin position="254"/>
        <end position="266"/>
    </location>
</feature>
<dbReference type="InterPro" id="IPR023415">
    <property type="entry name" value="LDLR_class-A_CS"/>
</dbReference>
<dbReference type="eggNOG" id="KOG4292">
    <property type="taxonomic scope" value="Eukaryota"/>
</dbReference>
<evidence type="ECO:0000256" key="3">
    <source>
        <dbReference type="ARBA" id="ARBA00022729"/>
    </source>
</evidence>
<feature type="disulfide bond" evidence="7">
    <location>
        <begin position="261"/>
        <end position="279"/>
    </location>
</feature>
<dbReference type="SUPFAM" id="SSF57424">
    <property type="entry name" value="LDL receptor-like module"/>
    <property type="match status" value="2"/>
</dbReference>
<keyword evidence="9" id="KW-0812">Transmembrane</keyword>
<dbReference type="PROSITE" id="PS50068">
    <property type="entry name" value="LDLRA_2"/>
    <property type="match status" value="2"/>
</dbReference>
<dbReference type="Gene3D" id="4.10.400.10">
    <property type="entry name" value="Low-density Lipoprotein Receptor"/>
    <property type="match status" value="2"/>
</dbReference>
<dbReference type="SUPFAM" id="SSF49854">
    <property type="entry name" value="Spermadhesin, CUB domain"/>
    <property type="match status" value="2"/>
</dbReference>
<sequence length="738" mass="79150">MKDYSDVILCTEVTELSKTEFYNPAFEPEAGPPCPPAASQQDANYSIGAAWHGRNARGMQPDYHFSWLCVFLLILLLILLLGFLVAIVLVQLQAAPPSGATESPQSTTGTTPTSTTTTSPVTTQQQQAGVSPPHQASCGGLLPGPKGFFSSPNYPDPYPPNTHCVWHIQVATDHTIQLRIEALSMESVASCLFDRLEISPQPDGPLLRVCGRVPPPTLNTNASHLRVAFVSDGSVEASGFQAWYQAVAPGHGTCAQDEFPCDQLICLLPESLCDGFANCVDGSDEANCSAKLSGCGGNLTGLQGTFSTPNHLQQYPQQQLCTWRISVPAGHGIELQFLNFSLDTQDGCKFDYIEVYEASSSGALSLLGRFCGAEPPSHLVSSHQELAVLFRTDHGFSSGGFSASYRALNATENPCGPREFFCQDGGCRDLQWMCDLWRDCADGGKDNCSSPLFPPPALVCEPIQVEMCTGLSYNTTAFPNIWVGVATQEEVIDILRGYKGGEREGPGILGPDSSPARPTDCERTRIWAPGASTMRLLLALLLLGLAFCSAPLDDNKIPSLCRGHPGRLPGPRGEPGLRGEAGPVGAAGPAGECSVPPRSAFSAKRSESRVPPLADAPLPFDRVLVNEQGHYDAATGKFTCQVPGLYYFAVHATVYRASLQFDLVKNGESIASFFQFFGGWPKPASLSGGAMVRLEPEDQVWVQVGVGDYIGIYASIKTDSTFSGFLVYSDWHNSPVFA</sequence>
<feature type="domain" description="CUB" evidence="10">
    <location>
        <begin position="295"/>
        <end position="408"/>
    </location>
</feature>
<dbReference type="SMART" id="SM00192">
    <property type="entry name" value="LDLa"/>
    <property type="match status" value="2"/>
</dbReference>
<keyword evidence="9" id="KW-1133">Transmembrane helix</keyword>
<dbReference type="SMART" id="SM00042">
    <property type="entry name" value="CUB"/>
    <property type="match status" value="2"/>
</dbReference>
<proteinExistence type="predicted"/>
<dbReference type="CDD" id="cd00112">
    <property type="entry name" value="LDLa"/>
    <property type="match status" value="2"/>
</dbReference>
<dbReference type="FunFam" id="2.60.120.40:FF:000001">
    <property type="entry name" value="Complement C1q B chain"/>
    <property type="match status" value="1"/>
</dbReference>
<evidence type="ECO:0000256" key="5">
    <source>
        <dbReference type="ARBA" id="ARBA00023119"/>
    </source>
</evidence>
<dbReference type="AlphaFoldDB" id="A0A091DIX4"/>
<dbReference type="CDD" id="cd00041">
    <property type="entry name" value="CUB"/>
    <property type="match status" value="2"/>
</dbReference>
<feature type="disulfide bond" evidence="7">
    <location>
        <begin position="422"/>
        <end position="440"/>
    </location>
</feature>
<feature type="compositionally biased region" description="Low complexity" evidence="8">
    <location>
        <begin position="101"/>
        <end position="127"/>
    </location>
</feature>
<dbReference type="PROSITE" id="PS01180">
    <property type="entry name" value="CUB"/>
    <property type="match status" value="2"/>
</dbReference>
<evidence type="ECO:0000256" key="1">
    <source>
        <dbReference type="ARBA" id="ARBA00004613"/>
    </source>
</evidence>
<evidence type="ECO:0000256" key="9">
    <source>
        <dbReference type="SAM" id="Phobius"/>
    </source>
</evidence>
<dbReference type="InterPro" id="IPR036790">
    <property type="entry name" value="Frizzled_dom_sf"/>
</dbReference>
<reference evidence="12 13" key="1">
    <citation type="submission" date="2013-11" db="EMBL/GenBank/DDBJ databases">
        <title>The Damaraland mole rat (Fukomys damarensis) genome and evolution of African mole rats.</title>
        <authorList>
            <person name="Gladyshev V.N."/>
            <person name="Fang X."/>
        </authorList>
    </citation>
    <scope>NUCLEOTIDE SEQUENCE [LARGE SCALE GENOMIC DNA]</scope>
    <source>
        <tissue evidence="12">Liver</tissue>
    </source>
</reference>
<feature type="region of interest" description="Disordered" evidence="8">
    <location>
        <begin position="566"/>
        <end position="607"/>
    </location>
</feature>
<dbReference type="InterPro" id="IPR002172">
    <property type="entry name" value="LDrepeatLR_classA_rpt"/>
</dbReference>
<evidence type="ECO:0000256" key="2">
    <source>
        <dbReference type="ARBA" id="ARBA00022525"/>
    </source>
</evidence>
<evidence type="ECO:0000256" key="8">
    <source>
        <dbReference type="SAM" id="MobiDB-lite"/>
    </source>
</evidence>
<dbReference type="InterPro" id="IPR008983">
    <property type="entry name" value="Tumour_necrosis_fac-like_dom"/>
</dbReference>
<evidence type="ECO:0000259" key="11">
    <source>
        <dbReference type="PROSITE" id="PS50871"/>
    </source>
</evidence>
<dbReference type="Pfam" id="PF00386">
    <property type="entry name" value="C1q"/>
    <property type="match status" value="1"/>
</dbReference>
<dbReference type="SUPFAM" id="SSF49842">
    <property type="entry name" value="TNF-like"/>
    <property type="match status" value="1"/>
</dbReference>
<evidence type="ECO:0000259" key="10">
    <source>
        <dbReference type="PROSITE" id="PS01180"/>
    </source>
</evidence>
<dbReference type="PANTHER" id="PTHR24251">
    <property type="entry name" value="OVOCHYMASE-RELATED"/>
    <property type="match status" value="1"/>
</dbReference>
<dbReference type="InterPro" id="IPR036055">
    <property type="entry name" value="LDL_receptor-like_sf"/>
</dbReference>
<keyword evidence="3" id="KW-0732">Signal</keyword>
<comment type="caution">
    <text evidence="7">Lacks conserved residue(s) required for the propagation of feature annotation.</text>
</comment>
<dbReference type="SUPFAM" id="SSF63501">
    <property type="entry name" value="Frizzled cysteine-rich domain"/>
    <property type="match status" value="1"/>
</dbReference>
<dbReference type="InterPro" id="IPR000859">
    <property type="entry name" value="CUB_dom"/>
</dbReference>
<dbReference type="PANTHER" id="PTHR24251:SF37">
    <property type="entry name" value="CUB DOMAIN-CONTAINING PROTEIN"/>
    <property type="match status" value="1"/>
</dbReference>
<feature type="domain" description="C1q" evidence="11">
    <location>
        <begin position="594"/>
        <end position="733"/>
    </location>
</feature>
<evidence type="ECO:0000256" key="6">
    <source>
        <dbReference type="ARBA" id="ARBA00023157"/>
    </source>
</evidence>
<keyword evidence="2" id="KW-0964">Secreted</keyword>
<keyword evidence="4" id="KW-0677">Repeat</keyword>
<comment type="subcellular location">
    <subcellularLocation>
        <location evidence="1">Secreted</location>
    </subcellularLocation>
</comment>
<dbReference type="Gene3D" id="2.60.120.40">
    <property type="match status" value="1"/>
</dbReference>
<feature type="disulfide bond" evidence="7">
    <location>
        <begin position="415"/>
        <end position="427"/>
    </location>
</feature>
<dbReference type="InterPro" id="IPR035914">
    <property type="entry name" value="Sperma_CUB_dom_sf"/>
</dbReference>
<dbReference type="SMART" id="SM00110">
    <property type="entry name" value="C1Q"/>
    <property type="match status" value="1"/>
</dbReference>
<accession>A0A091DIX4</accession>
<dbReference type="PROSITE" id="PS50871">
    <property type="entry name" value="C1Q"/>
    <property type="match status" value="1"/>
</dbReference>
<protein>
    <submittedName>
        <fullName evidence="12">Membrane frizzled-related protein</fullName>
    </submittedName>
</protein>
<dbReference type="PRINTS" id="PR00007">
    <property type="entry name" value="COMPLEMNTC1Q"/>
</dbReference>
<dbReference type="FunFam" id="2.60.120.290:FF:000013">
    <property type="entry name" value="Membrane frizzled-related protein"/>
    <property type="match status" value="1"/>
</dbReference>
<evidence type="ECO:0000256" key="4">
    <source>
        <dbReference type="ARBA" id="ARBA00022737"/>
    </source>
</evidence>
<feature type="disulfide bond" evidence="7">
    <location>
        <begin position="273"/>
        <end position="288"/>
    </location>
</feature>
<feature type="compositionally biased region" description="Low complexity" evidence="8">
    <location>
        <begin position="578"/>
        <end position="592"/>
    </location>
</feature>
<feature type="region of interest" description="Disordered" evidence="8">
    <location>
        <begin position="97"/>
        <end position="136"/>
    </location>
</feature>
<dbReference type="FunFam" id="2.60.120.290:FF:000005">
    <property type="entry name" value="Procollagen C-endopeptidase enhancer 1"/>
    <property type="match status" value="1"/>
</dbReference>
<dbReference type="Pfam" id="PF00057">
    <property type="entry name" value="Ldl_recept_a"/>
    <property type="match status" value="1"/>
</dbReference>
<name>A0A091DIX4_FUKDA</name>
<keyword evidence="9" id="KW-0472">Membrane</keyword>
<evidence type="ECO:0000313" key="13">
    <source>
        <dbReference type="Proteomes" id="UP000028990"/>
    </source>
</evidence>
<organism evidence="12 13">
    <name type="scientific">Fukomys damarensis</name>
    <name type="common">Damaraland mole rat</name>
    <name type="synonym">Cryptomys damarensis</name>
    <dbReference type="NCBI Taxonomy" id="885580"/>
    <lineage>
        <taxon>Eukaryota</taxon>
        <taxon>Metazoa</taxon>
        <taxon>Chordata</taxon>
        <taxon>Craniata</taxon>
        <taxon>Vertebrata</taxon>
        <taxon>Euteleostomi</taxon>
        <taxon>Mammalia</taxon>
        <taxon>Eutheria</taxon>
        <taxon>Euarchontoglires</taxon>
        <taxon>Glires</taxon>
        <taxon>Rodentia</taxon>
        <taxon>Hystricomorpha</taxon>
        <taxon>Bathyergidae</taxon>
        <taxon>Fukomys</taxon>
    </lineage>
</organism>
<dbReference type="GO" id="GO:0005576">
    <property type="term" value="C:extracellular region"/>
    <property type="evidence" value="ECO:0007669"/>
    <property type="project" value="UniProtKB-SubCell"/>
</dbReference>
<evidence type="ECO:0000256" key="7">
    <source>
        <dbReference type="PROSITE-ProRule" id="PRU00124"/>
    </source>
</evidence>
<dbReference type="InterPro" id="IPR001073">
    <property type="entry name" value="C1q_dom"/>
</dbReference>
<dbReference type="PROSITE" id="PS01209">
    <property type="entry name" value="LDLRA_1"/>
    <property type="match status" value="1"/>
</dbReference>
<dbReference type="eggNOG" id="KOG3577">
    <property type="taxonomic scope" value="Eukaryota"/>
</dbReference>
<feature type="domain" description="CUB" evidence="10">
    <location>
        <begin position="138"/>
        <end position="247"/>
    </location>
</feature>
<dbReference type="Pfam" id="PF00431">
    <property type="entry name" value="CUB"/>
    <property type="match status" value="2"/>
</dbReference>
<keyword evidence="13" id="KW-1185">Reference proteome</keyword>
<feature type="transmembrane region" description="Helical" evidence="9">
    <location>
        <begin position="65"/>
        <end position="90"/>
    </location>
</feature>
<keyword evidence="5" id="KW-0176">Collagen</keyword>
<dbReference type="EMBL" id="KN122326">
    <property type="protein sequence ID" value="KFO31047.1"/>
    <property type="molecule type" value="Genomic_DNA"/>
</dbReference>
<gene>
    <name evidence="12" type="ORF">H920_07482</name>
</gene>
<dbReference type="Gene3D" id="1.10.2000.10">
    <property type="entry name" value="Frizzled cysteine-rich domain"/>
    <property type="match status" value="1"/>
</dbReference>
<dbReference type="Gene3D" id="2.60.120.290">
    <property type="entry name" value="Spermadhesin, CUB domain"/>
    <property type="match status" value="2"/>
</dbReference>
<dbReference type="Proteomes" id="UP000028990">
    <property type="component" value="Unassembled WGS sequence"/>
</dbReference>
<evidence type="ECO:0000313" key="12">
    <source>
        <dbReference type="EMBL" id="KFO31047.1"/>
    </source>
</evidence>
<dbReference type="STRING" id="885580.ENSFDAP00000013889"/>
<keyword evidence="6 7" id="KW-1015">Disulfide bond</keyword>
<dbReference type="GO" id="GO:0005581">
    <property type="term" value="C:collagen trimer"/>
    <property type="evidence" value="ECO:0007669"/>
    <property type="project" value="UniProtKB-KW"/>
</dbReference>